<evidence type="ECO:0000313" key="3">
    <source>
        <dbReference type="EMBL" id="NGZ76657.1"/>
    </source>
</evidence>
<evidence type="ECO:0000313" key="4">
    <source>
        <dbReference type="Proteomes" id="UP000800303"/>
    </source>
</evidence>
<gene>
    <name evidence="3" type="ORF">GYN08_15130</name>
</gene>
<dbReference type="InterPro" id="IPR032675">
    <property type="entry name" value="LRR_dom_sf"/>
</dbReference>
<name>A0ABX0F6R4_9BACL</name>
<keyword evidence="1" id="KW-0433">Leucine-rich repeat</keyword>
<accession>A0ABX0F6R4</accession>
<proteinExistence type="predicted"/>
<dbReference type="RefSeq" id="WP_166275727.1">
    <property type="nucleotide sequence ID" value="NZ_JAAFGS010000005.1"/>
</dbReference>
<dbReference type="PANTHER" id="PTHR48051">
    <property type="match status" value="1"/>
</dbReference>
<dbReference type="Gene3D" id="3.80.10.10">
    <property type="entry name" value="Ribonuclease Inhibitor"/>
    <property type="match status" value="2"/>
</dbReference>
<keyword evidence="4" id="KW-1185">Reference proteome</keyword>
<keyword evidence="2" id="KW-0677">Repeat</keyword>
<sequence length="342" mass="38654">MNIYNNPSGDAYYRLIDYAMERCETFSLTDARVPEGEEFDIPPYFPLRIVEELKPYLVREKWAESGIGTGQRFYPYDSPVYVWKCCPEAAMIVKAHTDNLQGWGGEGMPEDLCFQNADGKNWLWTVTHEGIRELNAAAEEAETLKDELRGVMLVDPKSPPTPKELVELAEYHGSDRLNLWGAGTAEVLPRLCELPELRIVELFDAHIAALPDSLFDLPLLEELTVYTGNLHGIPAAVGRAKNLKRLNITNGSHPEPHTEPGWKAPAKEELKLTKLPPEIGQLADLRVLDVTYSGLTELPDELANLKKLEYLVLVNHRIEGRPAVLKKLRHARNISFRRDGFF</sequence>
<dbReference type="EMBL" id="JAAFGS010000005">
    <property type="protein sequence ID" value="NGZ76657.1"/>
    <property type="molecule type" value="Genomic_DNA"/>
</dbReference>
<dbReference type="SUPFAM" id="SSF52058">
    <property type="entry name" value="L domain-like"/>
    <property type="match status" value="1"/>
</dbReference>
<evidence type="ECO:0000256" key="1">
    <source>
        <dbReference type="ARBA" id="ARBA00022614"/>
    </source>
</evidence>
<protein>
    <submittedName>
        <fullName evidence="3">Leucine-rich repeat domain-containing protein</fullName>
    </submittedName>
</protein>
<dbReference type="InterPro" id="IPR050216">
    <property type="entry name" value="LRR_domain-containing"/>
</dbReference>
<dbReference type="PANTHER" id="PTHR48051:SF1">
    <property type="entry name" value="RAS SUPPRESSOR PROTEIN 1"/>
    <property type="match status" value="1"/>
</dbReference>
<evidence type="ECO:0000256" key="2">
    <source>
        <dbReference type="ARBA" id="ARBA00022737"/>
    </source>
</evidence>
<comment type="caution">
    <text evidence="3">The sequence shown here is derived from an EMBL/GenBank/DDBJ whole genome shotgun (WGS) entry which is preliminary data.</text>
</comment>
<dbReference type="Proteomes" id="UP000800303">
    <property type="component" value="Unassembled WGS sequence"/>
</dbReference>
<organism evidence="3 4">
    <name type="scientific">Saccharibacillus alkalitolerans</name>
    <dbReference type="NCBI Taxonomy" id="2705290"/>
    <lineage>
        <taxon>Bacteria</taxon>
        <taxon>Bacillati</taxon>
        <taxon>Bacillota</taxon>
        <taxon>Bacilli</taxon>
        <taxon>Bacillales</taxon>
        <taxon>Paenibacillaceae</taxon>
        <taxon>Saccharibacillus</taxon>
    </lineage>
</organism>
<reference evidence="3 4" key="1">
    <citation type="submission" date="2020-01" db="EMBL/GenBank/DDBJ databases">
        <title>Polyphasic characterisation and genomic insights into a novel alkali tolerant bacterium VR-M41.</title>
        <authorList>
            <person name="Vemuluri V.R."/>
        </authorList>
    </citation>
    <scope>NUCLEOTIDE SEQUENCE [LARGE SCALE GENOMIC DNA]</scope>
    <source>
        <strain evidence="3 4">VR-M41</strain>
    </source>
</reference>